<dbReference type="Proteomes" id="UP001623660">
    <property type="component" value="Unassembled WGS sequence"/>
</dbReference>
<evidence type="ECO:0000256" key="1">
    <source>
        <dbReference type="SAM" id="Coils"/>
    </source>
</evidence>
<sequence>MDRKEIVRLLGENFKVKPQYMGVPSFAYEIETSAGLIIVDREGKITNAEGKEVELEELLNDTKEAERQTRAFDIEVPMEGHTGITLKNLVNMIYSKQELIQKALGLTENIIDDDFSIGINKGEIETLGDFKTALHDIGEKSCPGITFDFYSSVIRFKFLEGEVEPERFKAYSKFIELINENSKTLKYASARVKGTDNEKYTFRTWLLRLGMIGTEYKATRKILLEKLSGNGAFRYGKPEKKNKEVYGEQ</sequence>
<proteinExistence type="predicted"/>
<keyword evidence="1" id="KW-0175">Coiled coil</keyword>
<keyword evidence="3" id="KW-1185">Reference proteome</keyword>
<evidence type="ECO:0000313" key="3">
    <source>
        <dbReference type="Proteomes" id="UP001623660"/>
    </source>
</evidence>
<accession>A0ABW8SFM5</accession>
<dbReference type="RefSeq" id="WP_406790966.1">
    <property type="nucleotide sequence ID" value="NZ_JBJHZX010000005.1"/>
</dbReference>
<feature type="coiled-coil region" evidence="1">
    <location>
        <begin position="45"/>
        <end position="75"/>
    </location>
</feature>
<dbReference type="EMBL" id="JBJHZX010000005">
    <property type="protein sequence ID" value="MFL0194842.1"/>
    <property type="molecule type" value="Genomic_DNA"/>
</dbReference>
<evidence type="ECO:0000313" key="2">
    <source>
        <dbReference type="EMBL" id="MFL0194842.1"/>
    </source>
</evidence>
<organism evidence="2 3">
    <name type="scientific">Candidatus Clostridium eludens</name>
    <dbReference type="NCBI Taxonomy" id="3381663"/>
    <lineage>
        <taxon>Bacteria</taxon>
        <taxon>Bacillati</taxon>
        <taxon>Bacillota</taxon>
        <taxon>Clostridia</taxon>
        <taxon>Eubacteriales</taxon>
        <taxon>Clostridiaceae</taxon>
        <taxon>Clostridium</taxon>
    </lineage>
</organism>
<comment type="caution">
    <text evidence="2">The sequence shown here is derived from an EMBL/GenBank/DDBJ whole genome shotgun (WGS) entry which is preliminary data.</text>
</comment>
<reference evidence="2 3" key="1">
    <citation type="submission" date="2024-11" db="EMBL/GenBank/DDBJ databases">
        <authorList>
            <person name="Heng Y.C."/>
            <person name="Lim A.C.H."/>
            <person name="Lee J.K.Y."/>
            <person name="Kittelmann S."/>
        </authorList>
    </citation>
    <scope>NUCLEOTIDE SEQUENCE [LARGE SCALE GENOMIC DNA]</scope>
    <source>
        <strain evidence="2 3">WILCCON 0269</strain>
    </source>
</reference>
<gene>
    <name evidence="2" type="ORF">ACJDU8_04530</name>
</gene>
<protein>
    <submittedName>
        <fullName evidence="2">Virulence-related protein</fullName>
    </submittedName>
</protein>
<name>A0ABW8SFM5_9CLOT</name>